<gene>
    <name evidence="1" type="ORF">HJC23_005393</name>
</gene>
<sequence>MKDEQMMHLLRILQAPKCLIWCLNIGETYNVSHKTWTKFAKGLKHTKVTHMYASEHTITSELKDLFRNVIRNNRKKHDMHINPNNLDVIVKCTHCWWNPINAAALRPYIKDSAYEHILFDGESLGLKGTTEGKNADTI</sequence>
<comment type="caution">
    <text evidence="1">The sequence shown here is derived from an EMBL/GenBank/DDBJ whole genome shotgun (WGS) entry which is preliminary data.</text>
</comment>
<accession>A0ABD3P3W1</accession>
<keyword evidence="2" id="KW-1185">Reference proteome</keyword>
<dbReference type="AlphaFoldDB" id="A0ABD3P3W1"/>
<protein>
    <submittedName>
        <fullName evidence="1">Uncharacterized protein</fullName>
    </submittedName>
</protein>
<evidence type="ECO:0000313" key="2">
    <source>
        <dbReference type="Proteomes" id="UP001516023"/>
    </source>
</evidence>
<reference evidence="1 2" key="1">
    <citation type="journal article" date="2020" name="G3 (Bethesda)">
        <title>Improved Reference Genome for Cyclotella cryptica CCMP332, a Model for Cell Wall Morphogenesis, Salinity Adaptation, and Lipid Production in Diatoms (Bacillariophyta).</title>
        <authorList>
            <person name="Roberts W.R."/>
            <person name="Downey K.M."/>
            <person name="Ruck E.C."/>
            <person name="Traller J.C."/>
            <person name="Alverson A.J."/>
        </authorList>
    </citation>
    <scope>NUCLEOTIDE SEQUENCE [LARGE SCALE GENOMIC DNA]</scope>
    <source>
        <strain evidence="1 2">CCMP332</strain>
    </source>
</reference>
<dbReference type="EMBL" id="JABMIG020000296">
    <property type="protein sequence ID" value="KAL3782131.1"/>
    <property type="molecule type" value="Genomic_DNA"/>
</dbReference>
<proteinExistence type="predicted"/>
<dbReference type="Proteomes" id="UP001516023">
    <property type="component" value="Unassembled WGS sequence"/>
</dbReference>
<name>A0ABD3P3W1_9STRA</name>
<evidence type="ECO:0000313" key="1">
    <source>
        <dbReference type="EMBL" id="KAL3782131.1"/>
    </source>
</evidence>
<organism evidence="1 2">
    <name type="scientific">Cyclotella cryptica</name>
    <dbReference type="NCBI Taxonomy" id="29204"/>
    <lineage>
        <taxon>Eukaryota</taxon>
        <taxon>Sar</taxon>
        <taxon>Stramenopiles</taxon>
        <taxon>Ochrophyta</taxon>
        <taxon>Bacillariophyta</taxon>
        <taxon>Coscinodiscophyceae</taxon>
        <taxon>Thalassiosirophycidae</taxon>
        <taxon>Stephanodiscales</taxon>
        <taxon>Stephanodiscaceae</taxon>
        <taxon>Cyclotella</taxon>
    </lineage>
</organism>